<accession>A0A7C9AWM1</accession>
<dbReference type="AlphaFoldDB" id="A0A7C9AWM1"/>
<feature type="transmembrane region" description="Helical" evidence="1">
    <location>
        <begin position="12"/>
        <end position="35"/>
    </location>
</feature>
<dbReference type="EMBL" id="GISG01270522">
    <property type="protein sequence ID" value="MBA4676253.1"/>
    <property type="molecule type" value="Transcribed_RNA"/>
</dbReference>
<reference evidence="2" key="2">
    <citation type="submission" date="2020-07" db="EMBL/GenBank/DDBJ databases">
        <authorList>
            <person name="Vera ALvarez R."/>
            <person name="Arias-Moreno D.M."/>
            <person name="Jimenez-Jacinto V."/>
            <person name="Jimenez-Bremont J.F."/>
            <person name="Swaminathan K."/>
            <person name="Moose S.P."/>
            <person name="Guerrero-Gonzalez M.L."/>
            <person name="Marino-Ramirez L."/>
            <person name="Landsman D."/>
            <person name="Rodriguez-Kessler M."/>
            <person name="Delgado-Sanchez P."/>
        </authorList>
    </citation>
    <scope>NUCLEOTIDE SEQUENCE</scope>
    <source>
        <tissue evidence="2">Cladode</tissue>
    </source>
</reference>
<keyword evidence="1" id="KW-0472">Membrane</keyword>
<name>A0A7C9AWM1_OPUST</name>
<evidence type="ECO:0000313" key="2">
    <source>
        <dbReference type="EMBL" id="MBA4676253.1"/>
    </source>
</evidence>
<keyword evidence="1" id="KW-0812">Transmembrane</keyword>
<sequence length="131" mass="14629">MENSMKLFQMPPLGLIQITIFIEGCIIIIASGNIWTSSSSAKVCSTMVHVIILKNASSLEESSNSICNILRSSMWKFASPIFEPTGPIFSPHLRTVLVVWGEIMTIPTITCIYRGQRSIILLTHDPWYSNI</sequence>
<proteinExistence type="predicted"/>
<organism evidence="2">
    <name type="scientific">Opuntia streptacantha</name>
    <name type="common">Prickly pear cactus</name>
    <name type="synonym">Opuntia cardona</name>
    <dbReference type="NCBI Taxonomy" id="393608"/>
    <lineage>
        <taxon>Eukaryota</taxon>
        <taxon>Viridiplantae</taxon>
        <taxon>Streptophyta</taxon>
        <taxon>Embryophyta</taxon>
        <taxon>Tracheophyta</taxon>
        <taxon>Spermatophyta</taxon>
        <taxon>Magnoliopsida</taxon>
        <taxon>eudicotyledons</taxon>
        <taxon>Gunneridae</taxon>
        <taxon>Pentapetalae</taxon>
        <taxon>Caryophyllales</taxon>
        <taxon>Cactineae</taxon>
        <taxon>Cactaceae</taxon>
        <taxon>Opuntioideae</taxon>
        <taxon>Opuntia</taxon>
    </lineage>
</organism>
<protein>
    <submittedName>
        <fullName evidence="2">Uncharacterized protein</fullName>
    </submittedName>
</protein>
<reference evidence="2" key="1">
    <citation type="journal article" date="2013" name="J. Plant Res.">
        <title>Effect of fungi and light on seed germination of three Opuntia species from semiarid lands of central Mexico.</title>
        <authorList>
            <person name="Delgado-Sanchez P."/>
            <person name="Jimenez-Bremont J.F."/>
            <person name="Guerrero-Gonzalez Mde L."/>
            <person name="Flores J."/>
        </authorList>
    </citation>
    <scope>NUCLEOTIDE SEQUENCE</scope>
    <source>
        <tissue evidence="2">Cladode</tissue>
    </source>
</reference>
<evidence type="ECO:0000256" key="1">
    <source>
        <dbReference type="SAM" id="Phobius"/>
    </source>
</evidence>
<keyword evidence="1" id="KW-1133">Transmembrane helix</keyword>